<sequence>YNIGVADMIVFAGAHAIVTCPGGPRLQPYISRTDITTPAPDDLLPDVKAHSADISAPFQAKGFDEVGLAALLG</sequence>
<evidence type="ECO:0000313" key="6">
    <source>
        <dbReference type="Proteomes" id="UP000799428"/>
    </source>
</evidence>
<dbReference type="InterPro" id="IPR010255">
    <property type="entry name" value="Haem_peroxidase_sf"/>
</dbReference>
<keyword evidence="3" id="KW-0479">Metal-binding</keyword>
<dbReference type="GO" id="GO:0006979">
    <property type="term" value="P:response to oxidative stress"/>
    <property type="evidence" value="ECO:0007669"/>
    <property type="project" value="InterPro"/>
</dbReference>
<keyword evidence="3" id="KW-0106">Calcium</keyword>
<reference evidence="5" key="1">
    <citation type="journal article" date="2020" name="Stud. Mycol.">
        <title>101 Dothideomycetes genomes: a test case for predicting lifestyles and emergence of pathogens.</title>
        <authorList>
            <person name="Haridas S."/>
            <person name="Albert R."/>
            <person name="Binder M."/>
            <person name="Bloem J."/>
            <person name="Labutti K."/>
            <person name="Salamov A."/>
            <person name="Andreopoulos B."/>
            <person name="Baker S."/>
            <person name="Barry K."/>
            <person name="Bills G."/>
            <person name="Bluhm B."/>
            <person name="Cannon C."/>
            <person name="Castanera R."/>
            <person name="Culley D."/>
            <person name="Daum C."/>
            <person name="Ezra D."/>
            <person name="Gonzalez J."/>
            <person name="Henrissat B."/>
            <person name="Kuo A."/>
            <person name="Liang C."/>
            <person name="Lipzen A."/>
            <person name="Lutzoni F."/>
            <person name="Magnuson J."/>
            <person name="Mondo S."/>
            <person name="Nolan M."/>
            <person name="Ohm R."/>
            <person name="Pangilinan J."/>
            <person name="Park H.-J."/>
            <person name="Ramirez L."/>
            <person name="Alfaro M."/>
            <person name="Sun H."/>
            <person name="Tritt A."/>
            <person name="Yoshinaga Y."/>
            <person name="Zwiers L.-H."/>
            <person name="Turgeon B."/>
            <person name="Goodwin S."/>
            <person name="Spatafora J."/>
            <person name="Crous P."/>
            <person name="Grigoriev I."/>
        </authorList>
    </citation>
    <scope>NUCLEOTIDE SEQUENCE</scope>
    <source>
        <strain evidence="5">CBS 279.74</strain>
    </source>
</reference>
<dbReference type="PRINTS" id="PR00462">
    <property type="entry name" value="LIGNINASE"/>
</dbReference>
<comment type="similarity">
    <text evidence="1 3">Belongs to the peroxidase family. Ligninase subfamily.</text>
</comment>
<evidence type="ECO:0000259" key="4">
    <source>
        <dbReference type="PROSITE" id="PS50873"/>
    </source>
</evidence>
<dbReference type="Pfam" id="PF00141">
    <property type="entry name" value="peroxidase"/>
    <property type="match status" value="1"/>
</dbReference>
<dbReference type="EMBL" id="MU005777">
    <property type="protein sequence ID" value="KAF2705734.1"/>
    <property type="molecule type" value="Genomic_DNA"/>
</dbReference>
<feature type="domain" description="Plant heme peroxidase family profile" evidence="4">
    <location>
        <begin position="1"/>
        <end position="73"/>
    </location>
</feature>
<gene>
    <name evidence="5" type="ORF">K504DRAFT_387435</name>
</gene>
<dbReference type="InterPro" id="IPR001621">
    <property type="entry name" value="Ligninase"/>
</dbReference>
<organism evidence="5 6">
    <name type="scientific">Pleomassaria siparia CBS 279.74</name>
    <dbReference type="NCBI Taxonomy" id="1314801"/>
    <lineage>
        <taxon>Eukaryota</taxon>
        <taxon>Fungi</taxon>
        <taxon>Dikarya</taxon>
        <taxon>Ascomycota</taxon>
        <taxon>Pezizomycotina</taxon>
        <taxon>Dothideomycetes</taxon>
        <taxon>Pleosporomycetidae</taxon>
        <taxon>Pleosporales</taxon>
        <taxon>Pleomassariaceae</taxon>
        <taxon>Pleomassaria</taxon>
    </lineage>
</organism>
<keyword evidence="6" id="KW-1185">Reference proteome</keyword>
<dbReference type="InterPro" id="IPR002016">
    <property type="entry name" value="Haem_peroxidase"/>
</dbReference>
<evidence type="ECO:0000313" key="5">
    <source>
        <dbReference type="EMBL" id="KAF2705734.1"/>
    </source>
</evidence>
<dbReference type="OrthoDB" id="2113341at2759"/>
<dbReference type="Proteomes" id="UP000799428">
    <property type="component" value="Unassembled WGS sequence"/>
</dbReference>
<accession>A0A6G1JYP6</accession>
<dbReference type="AlphaFoldDB" id="A0A6G1JYP6"/>
<dbReference type="SUPFAM" id="SSF48113">
    <property type="entry name" value="Heme-dependent peroxidases"/>
    <property type="match status" value="1"/>
</dbReference>
<comment type="cofactor">
    <cofactor evidence="3">
        <name>Ca(2+)</name>
        <dbReference type="ChEBI" id="CHEBI:29108"/>
    </cofactor>
    <text evidence="3">Binds 2 calcium ions per subunit.</text>
</comment>
<keyword evidence="3 5" id="KW-0575">Peroxidase</keyword>
<dbReference type="Gene3D" id="1.10.520.10">
    <property type="match status" value="1"/>
</dbReference>
<dbReference type="GO" id="GO:0004601">
    <property type="term" value="F:peroxidase activity"/>
    <property type="evidence" value="ECO:0007669"/>
    <property type="project" value="UniProtKB-KW"/>
</dbReference>
<evidence type="ECO:0000256" key="3">
    <source>
        <dbReference type="RuleBase" id="RU363051"/>
    </source>
</evidence>
<dbReference type="PROSITE" id="PS50873">
    <property type="entry name" value="PEROXIDASE_4"/>
    <property type="match status" value="1"/>
</dbReference>
<evidence type="ECO:0000256" key="2">
    <source>
        <dbReference type="ARBA" id="ARBA00023180"/>
    </source>
</evidence>
<evidence type="ECO:0000256" key="1">
    <source>
        <dbReference type="ARBA" id="ARBA00006089"/>
    </source>
</evidence>
<protein>
    <recommendedName>
        <fullName evidence="3">Peroxidase</fullName>
        <ecNumber evidence="3">1.11.1.-</ecNumber>
    </recommendedName>
</protein>
<proteinExistence type="inferred from homology"/>
<keyword evidence="3" id="KW-0560">Oxidoreductase</keyword>
<dbReference type="GO" id="GO:0046872">
    <property type="term" value="F:metal ion binding"/>
    <property type="evidence" value="ECO:0007669"/>
    <property type="project" value="UniProtKB-UniRule"/>
</dbReference>
<keyword evidence="2" id="KW-0325">Glycoprotein</keyword>
<feature type="non-terminal residue" evidence="5">
    <location>
        <position position="1"/>
    </location>
</feature>
<dbReference type="EC" id="1.11.1.-" evidence="3"/>
<name>A0A6G1JYP6_9PLEO</name>
<dbReference type="GO" id="GO:0020037">
    <property type="term" value="F:heme binding"/>
    <property type="evidence" value="ECO:0007669"/>
    <property type="project" value="UniProtKB-UniRule"/>
</dbReference>